<sequence>MTGQVLPYDVHGEGPGRALVLHNWFGDRTSFAPLRAHLDGAVGTYAFVDCRGYGEALDHAGAYTMEEVAADALAVADDLGWDSFSVIGHSMGGKAAQLMLLDAPERIRSIIGVSPVSAAGFPLDGETWELFAGAADEPANRRAIIDNTTGGRYDDAWLSALVDRSVTRSSATAFRAYLDSWSRTDFHERVRDNPAPVLLVVGAHDPALGSEAMEATWLRWYPNARLEVLKDAGHYAPEETPQALAEAIEAFLGA</sequence>
<dbReference type="Gene3D" id="3.40.50.1820">
    <property type="entry name" value="alpha/beta hydrolase"/>
    <property type="match status" value="1"/>
</dbReference>
<proteinExistence type="predicted"/>
<dbReference type="InterPro" id="IPR000073">
    <property type="entry name" value="AB_hydrolase_1"/>
</dbReference>
<dbReference type="RefSeq" id="WP_041133177.1">
    <property type="nucleotide sequence ID" value="NZ_CP010407.1"/>
</dbReference>
<dbReference type="PANTHER" id="PTHR43798">
    <property type="entry name" value="MONOACYLGLYCEROL LIPASE"/>
    <property type="match status" value="1"/>
</dbReference>
<organism evidence="2 3">
    <name type="scientific">Streptomyces vietnamensis</name>
    <dbReference type="NCBI Taxonomy" id="362257"/>
    <lineage>
        <taxon>Bacteria</taxon>
        <taxon>Bacillati</taxon>
        <taxon>Actinomycetota</taxon>
        <taxon>Actinomycetes</taxon>
        <taxon>Kitasatosporales</taxon>
        <taxon>Streptomycetaceae</taxon>
        <taxon>Streptomyces</taxon>
    </lineage>
</organism>
<name>A0A0B5I581_9ACTN</name>
<keyword evidence="2" id="KW-0378">Hydrolase</keyword>
<accession>A0A0B5I581</accession>
<feature type="domain" description="AB hydrolase-1" evidence="1">
    <location>
        <begin position="19"/>
        <end position="239"/>
    </location>
</feature>
<dbReference type="Pfam" id="PF00561">
    <property type="entry name" value="Abhydrolase_1"/>
    <property type="match status" value="1"/>
</dbReference>
<dbReference type="SUPFAM" id="SSF53474">
    <property type="entry name" value="alpha/beta-Hydrolases"/>
    <property type="match status" value="1"/>
</dbReference>
<dbReference type="InterPro" id="IPR050266">
    <property type="entry name" value="AB_hydrolase_sf"/>
</dbReference>
<dbReference type="Proteomes" id="UP000031774">
    <property type="component" value="Chromosome"/>
</dbReference>
<dbReference type="InterPro" id="IPR029058">
    <property type="entry name" value="AB_hydrolase_fold"/>
</dbReference>
<reference evidence="2 3" key="1">
    <citation type="submission" date="2014-12" db="EMBL/GenBank/DDBJ databases">
        <title>Complete genome sequence of Streptomyces vietnamensis strain GIMV4.0001, a genetic manipulable producer of the benzoisochromanequinone antibiotic granaticin.</title>
        <authorList>
            <person name="Deng M.R."/>
            <person name="Guo J."/>
            <person name="Ma L.Y."/>
            <person name="Feng G.D."/>
            <person name="Mo C.Y."/>
            <person name="Zhu H.H."/>
        </authorList>
    </citation>
    <scope>NUCLEOTIDE SEQUENCE [LARGE SCALE GENOMIC DNA]</scope>
    <source>
        <strain evidence="3">GIMV4.0001</strain>
    </source>
</reference>
<dbReference type="HOGENOM" id="CLU_020336_50_4_11"/>
<dbReference type="GO" id="GO:0016787">
    <property type="term" value="F:hydrolase activity"/>
    <property type="evidence" value="ECO:0007669"/>
    <property type="project" value="UniProtKB-KW"/>
</dbReference>
<gene>
    <name evidence="2" type="ORF">SVTN_38320</name>
</gene>
<dbReference type="EMBL" id="CP010407">
    <property type="protein sequence ID" value="AJF69255.1"/>
    <property type="molecule type" value="Genomic_DNA"/>
</dbReference>
<evidence type="ECO:0000259" key="1">
    <source>
        <dbReference type="Pfam" id="PF00561"/>
    </source>
</evidence>
<keyword evidence="3" id="KW-1185">Reference proteome</keyword>
<evidence type="ECO:0000313" key="2">
    <source>
        <dbReference type="EMBL" id="AJF69255.1"/>
    </source>
</evidence>
<dbReference type="STRING" id="362257.SVTN_38320"/>
<dbReference type="KEGG" id="svt:SVTN_38320"/>
<evidence type="ECO:0000313" key="3">
    <source>
        <dbReference type="Proteomes" id="UP000031774"/>
    </source>
</evidence>
<dbReference type="AlphaFoldDB" id="A0A0B5I581"/>
<protein>
    <submittedName>
        <fullName evidence="2">Alpha/beta hydrolase</fullName>
    </submittedName>
</protein>